<keyword evidence="1" id="KW-0472">Membrane</keyword>
<accession>A0A1N7N7L7</accession>
<name>A0A1N7N7L7_9FLAO</name>
<proteinExistence type="predicted"/>
<dbReference type="AlphaFoldDB" id="A0A1N7N7L7"/>
<evidence type="ECO:0000313" key="3">
    <source>
        <dbReference type="Proteomes" id="UP000185839"/>
    </source>
</evidence>
<evidence type="ECO:0000313" key="2">
    <source>
        <dbReference type="EMBL" id="SIS94340.1"/>
    </source>
</evidence>
<keyword evidence="1" id="KW-0812">Transmembrane</keyword>
<dbReference type="EMBL" id="FTOI01000012">
    <property type="protein sequence ID" value="SIS94340.1"/>
    <property type="molecule type" value="Genomic_DNA"/>
</dbReference>
<protein>
    <submittedName>
        <fullName evidence="2">Uncharacterized protein</fullName>
    </submittedName>
</protein>
<keyword evidence="1" id="KW-1133">Transmembrane helix</keyword>
<dbReference type="STRING" id="713588.SAMN05421789_11258"/>
<dbReference type="Proteomes" id="UP000185839">
    <property type="component" value="Unassembled WGS sequence"/>
</dbReference>
<evidence type="ECO:0000256" key="1">
    <source>
        <dbReference type="SAM" id="Phobius"/>
    </source>
</evidence>
<gene>
    <name evidence="2" type="ORF">SAMN05421789_11258</name>
</gene>
<feature type="transmembrane region" description="Helical" evidence="1">
    <location>
        <begin position="52"/>
        <end position="72"/>
    </location>
</feature>
<reference evidence="3" key="1">
    <citation type="submission" date="2017-01" db="EMBL/GenBank/DDBJ databases">
        <authorList>
            <person name="Varghese N."/>
            <person name="Submissions S."/>
        </authorList>
    </citation>
    <scope>NUCLEOTIDE SEQUENCE [LARGE SCALE GENOMIC DNA]</scope>
    <source>
        <strain evidence="3">DSM 23145</strain>
    </source>
</reference>
<organism evidence="2 3">
    <name type="scientific">Kaistella chaponensis</name>
    <dbReference type="NCBI Taxonomy" id="713588"/>
    <lineage>
        <taxon>Bacteria</taxon>
        <taxon>Pseudomonadati</taxon>
        <taxon>Bacteroidota</taxon>
        <taxon>Flavobacteriia</taxon>
        <taxon>Flavobacteriales</taxon>
        <taxon>Weeksellaceae</taxon>
        <taxon>Chryseobacterium group</taxon>
        <taxon>Kaistella</taxon>
    </lineage>
</organism>
<keyword evidence="3" id="KW-1185">Reference proteome</keyword>
<sequence>MINKLWGKTTIFFAKFIIIVLIKCYECNYNFKCTFSLLLHFFYPTKILTRKILFLLPFFLALQIVNAQIFTWKNPNIPQDSTKRDSIIAAKINTDFFAKDTLDFIRTQNKIIVDEGVLVKNPRSKILGDLNSKGSIIRGITFGNNQGQSVQSSMDLQISGKLSNDVSVLASISDHNLPIQADGYTQTLEEFDKIYLQLNIKDKSILRAGHLDVQDDQTYFGRYQRRSMGLQFQTNFGNENKTFVDVSAGVARSEFHRIRFQGIEGNQGPYRLSGKNGEQFITIISGSEQVFIDGILMKRGENQDYVINYNTGEITFTSFRPIFKQNFITISYNYANRNYTRFLITGGIRHEREKIKFGLHWFLENDNKNAPLSLNLSKEDEQILANAGNNTELMYAPSGTVTDYDVNKILYQLIANPAGNFYEYSNDQTQTLYQVAFTYFGQNLGDYRVKQTTNNGRVFEYVGNNMGDYRAVRKLPAPQQTQVFSANSEFLLKDGKIGTDFSLSNYDINLFSSRDSNQNIGYAARIFGNKTFTKNNWKGTPSFEFQHLNSQFHILDRINDVEFSRDFNLTQEFNQITQNRLIFSFLNTWKNQSFFNYKINYLDEKNSYRGIKNDLDFGFIKGKFKTKGNFSYLDTKATFQNTKFVRSGIISEYTTKKGSWAIGGNLEHNVKTFNATQLLDVSSFSWKEAFLQKKIGDSTRTKLAAKVYLRQNDSVRNNSLENMNHILGIVVESQIIKTEKTTLNALIHYRKFSYQNQDISTKFNQDFVVGNVLYNQQLFRNGMRLQAFYELGNGQEAQREFQYIKVTDGQGIYKWTDYNGDGIQQIDEFEIAEYVDLAQYIRVYTNTVNYIPSNKNKLQLALFVNPSVVLNSENKFLKRWNFNISLNSQNSFYKKDQVFVLNPFEKNQDQILKNQNLLASVQFNPTDKSGWNGNYRFIANDNLINANFSNEERSQRSNFLNVGYWFNKDFRIDWENSLHHIENASQLFKTRDYILNNFETKPKATYKFTEMLQAEFSSAFRQKARKDGEELLKTLDLTGSLQWDWKKTSLRGNFSFINNDFTGNNFSIVGNQMLDGLKPGKNQVWSVFLQQAVNSFIQLNVNYEGRNSGERTIHIGSMQVKASF</sequence>